<dbReference type="HOGENOM" id="CLU_843923_0_0_7"/>
<dbReference type="SUPFAM" id="SSF53448">
    <property type="entry name" value="Nucleotide-diphospho-sugar transferases"/>
    <property type="match status" value="1"/>
</dbReference>
<gene>
    <name evidence="2" type="ordered locus">Daes_0406</name>
</gene>
<dbReference type="Pfam" id="PF00535">
    <property type="entry name" value="Glycos_transf_2"/>
    <property type="match status" value="1"/>
</dbReference>
<reference evidence="2 3" key="2">
    <citation type="journal article" date="2014" name="Genome Announc.">
        <title>Complete Genome Sequence of the Subsurface, Mesophilic Sulfate-Reducing Bacterium Desulfovibrio aespoeensis Aspo-2.</title>
        <authorList>
            <person name="Pedersen K."/>
            <person name="Bengtsson A."/>
            <person name="Edlund J."/>
            <person name="Rabe L."/>
            <person name="Hazen T."/>
            <person name="Chakraborty R."/>
            <person name="Goodwin L."/>
            <person name="Shapiro N."/>
        </authorList>
    </citation>
    <scope>NUCLEOTIDE SEQUENCE [LARGE SCALE GENOMIC DNA]</scope>
    <source>
        <strain evidence="3">ATCC 700646 / DSM 10631 / Aspo-2</strain>
    </source>
</reference>
<keyword evidence="2" id="KW-0808">Transferase</keyword>
<protein>
    <submittedName>
        <fullName evidence="2">Glycosyl transferase family 2</fullName>
    </submittedName>
</protein>
<evidence type="ECO:0000313" key="3">
    <source>
        <dbReference type="Proteomes" id="UP000002191"/>
    </source>
</evidence>
<dbReference type="Proteomes" id="UP000002191">
    <property type="component" value="Chromosome"/>
</dbReference>
<keyword evidence="3" id="KW-1185">Reference proteome</keyword>
<dbReference type="PANTHER" id="PTHR43685">
    <property type="entry name" value="GLYCOSYLTRANSFERASE"/>
    <property type="match status" value="1"/>
</dbReference>
<proteinExistence type="predicted"/>
<dbReference type="InterPro" id="IPR029044">
    <property type="entry name" value="Nucleotide-diphossugar_trans"/>
</dbReference>
<dbReference type="AlphaFoldDB" id="E6VX24"/>
<dbReference type="Gene3D" id="3.90.550.10">
    <property type="entry name" value="Spore Coat Polysaccharide Biosynthesis Protein SpsA, Chain A"/>
    <property type="match status" value="1"/>
</dbReference>
<accession>E6VX24</accession>
<dbReference type="CDD" id="cd00761">
    <property type="entry name" value="Glyco_tranf_GTA_type"/>
    <property type="match status" value="1"/>
</dbReference>
<dbReference type="InterPro" id="IPR050834">
    <property type="entry name" value="Glycosyltransf_2"/>
</dbReference>
<evidence type="ECO:0000259" key="1">
    <source>
        <dbReference type="Pfam" id="PF00535"/>
    </source>
</evidence>
<sequence>MSCLTSLPYGQIFDYWWQALKGEPNRIRFLLTKAIEVSAFRNSISQNKKLARKEGKVNFPLKLVPNEIYQRSAPAVVVPAYLKTAADLEMLNDLVSRLKNQTLGGQIIIVDDASPIPCPLYPDIELLLLNSNSGPAVARNKGMEKALALGADFIAFTDSDCLPSKDWLKALHDGYIDSPYVHLLSGITLSHDRCWLGKYHERNGTLNGRRLTETDRLLYGPTCNLAISAHVAKIMRFDEQFPLAAAEDIELCYRANKKGWAIEHCPNAVVHHNFGYESLPRHQALMKFWKQFRRYAEGEKLLLTRHSEYYDAFINSEEVVASEIAGTKV</sequence>
<dbReference type="PANTHER" id="PTHR43685:SF2">
    <property type="entry name" value="GLYCOSYLTRANSFERASE 2-LIKE DOMAIN-CONTAINING PROTEIN"/>
    <property type="match status" value="1"/>
</dbReference>
<feature type="domain" description="Glycosyltransferase 2-like" evidence="1">
    <location>
        <begin position="76"/>
        <end position="205"/>
    </location>
</feature>
<dbReference type="KEGG" id="das:Daes_0406"/>
<dbReference type="STRING" id="643562.Daes_0406"/>
<reference evidence="3" key="1">
    <citation type="submission" date="2010-12" db="EMBL/GenBank/DDBJ databases">
        <title>Complete sequence of Desulfovibrio aespoeensis Aspo-2.</title>
        <authorList>
            <consortium name="US DOE Joint Genome Institute"/>
            <person name="Lucas S."/>
            <person name="Copeland A."/>
            <person name="Lapidus A."/>
            <person name="Cheng J.-F."/>
            <person name="Goodwin L."/>
            <person name="Pitluck S."/>
            <person name="Chertkov O."/>
            <person name="Misra M."/>
            <person name="Detter J.C."/>
            <person name="Han C."/>
            <person name="Tapia R."/>
            <person name="Land M."/>
            <person name="Hauser L."/>
            <person name="Kyrpides N."/>
            <person name="Ivanova N."/>
            <person name="Ovchinnikova G."/>
            <person name="Pedersen K."/>
            <person name="Jagevall S."/>
            <person name="Hazen T."/>
            <person name="Woyke T."/>
        </authorList>
    </citation>
    <scope>NUCLEOTIDE SEQUENCE [LARGE SCALE GENOMIC DNA]</scope>
    <source>
        <strain evidence="3">ATCC 700646 / DSM 10631 / Aspo-2</strain>
    </source>
</reference>
<dbReference type="OrthoDB" id="9809116at2"/>
<dbReference type="RefSeq" id="WP_013513367.1">
    <property type="nucleotide sequence ID" value="NC_014844.1"/>
</dbReference>
<dbReference type="EMBL" id="CP002431">
    <property type="protein sequence ID" value="ADU61430.1"/>
    <property type="molecule type" value="Genomic_DNA"/>
</dbReference>
<organism evidence="2 3">
    <name type="scientific">Pseudodesulfovibrio aespoeensis (strain ATCC 700646 / DSM 10631 / Aspo-2)</name>
    <name type="common">Desulfovibrio aespoeensis</name>
    <dbReference type="NCBI Taxonomy" id="643562"/>
    <lineage>
        <taxon>Bacteria</taxon>
        <taxon>Pseudomonadati</taxon>
        <taxon>Thermodesulfobacteriota</taxon>
        <taxon>Desulfovibrionia</taxon>
        <taxon>Desulfovibrionales</taxon>
        <taxon>Desulfovibrionaceae</taxon>
    </lineage>
</organism>
<dbReference type="eggNOG" id="COG1216">
    <property type="taxonomic scope" value="Bacteria"/>
</dbReference>
<name>E6VX24_PSEA9</name>
<dbReference type="GO" id="GO:0016740">
    <property type="term" value="F:transferase activity"/>
    <property type="evidence" value="ECO:0007669"/>
    <property type="project" value="UniProtKB-KW"/>
</dbReference>
<dbReference type="InterPro" id="IPR001173">
    <property type="entry name" value="Glyco_trans_2-like"/>
</dbReference>
<evidence type="ECO:0000313" key="2">
    <source>
        <dbReference type="EMBL" id="ADU61430.1"/>
    </source>
</evidence>